<organism evidence="16 17">
    <name type="scientific">Dietzia natronolimnaea</name>
    <dbReference type="NCBI Taxonomy" id="161920"/>
    <lineage>
        <taxon>Bacteria</taxon>
        <taxon>Bacillati</taxon>
        <taxon>Actinomycetota</taxon>
        <taxon>Actinomycetes</taxon>
        <taxon>Mycobacteriales</taxon>
        <taxon>Dietziaceae</taxon>
        <taxon>Dietzia</taxon>
    </lineage>
</organism>
<dbReference type="CDD" id="cd00075">
    <property type="entry name" value="HATPase"/>
    <property type="match status" value="1"/>
</dbReference>
<dbReference type="InterPro" id="IPR036890">
    <property type="entry name" value="HATPase_C_sf"/>
</dbReference>
<dbReference type="SMART" id="SM00304">
    <property type="entry name" value="HAMP"/>
    <property type="match status" value="1"/>
</dbReference>
<dbReference type="SMART" id="SM00387">
    <property type="entry name" value="HATPase_c"/>
    <property type="match status" value="1"/>
</dbReference>
<dbReference type="Gene3D" id="3.30.565.10">
    <property type="entry name" value="Histidine kinase-like ATPase, C-terminal domain"/>
    <property type="match status" value="1"/>
</dbReference>
<feature type="compositionally biased region" description="Acidic residues" evidence="12">
    <location>
        <begin position="93"/>
        <end position="103"/>
    </location>
</feature>
<dbReference type="FunFam" id="3.30.565.10:FF:000006">
    <property type="entry name" value="Sensor histidine kinase WalK"/>
    <property type="match status" value="1"/>
</dbReference>
<dbReference type="Pfam" id="PF00512">
    <property type="entry name" value="HisKA"/>
    <property type="match status" value="1"/>
</dbReference>
<comment type="catalytic activity">
    <reaction evidence="1">
        <text>ATP + protein L-histidine = ADP + protein N-phospho-L-histidine.</text>
        <dbReference type="EC" id="2.7.13.3"/>
    </reaction>
</comment>
<feature type="domain" description="Histidine kinase" evidence="14">
    <location>
        <begin position="262"/>
        <end position="476"/>
    </location>
</feature>
<keyword evidence="5" id="KW-0597">Phosphoprotein</keyword>
<evidence type="ECO:0000259" key="14">
    <source>
        <dbReference type="PROSITE" id="PS50109"/>
    </source>
</evidence>
<evidence type="ECO:0000256" key="11">
    <source>
        <dbReference type="ARBA" id="ARBA00023136"/>
    </source>
</evidence>
<dbReference type="CDD" id="cd00082">
    <property type="entry name" value="HisKA"/>
    <property type="match status" value="1"/>
</dbReference>
<evidence type="ECO:0000313" key="17">
    <source>
        <dbReference type="Proteomes" id="UP000218810"/>
    </source>
</evidence>
<protein>
    <recommendedName>
        <fullName evidence="4">histidine kinase</fullName>
        <ecNumber evidence="4">2.7.13.3</ecNumber>
    </recommendedName>
</protein>
<dbReference type="InterPro" id="IPR003594">
    <property type="entry name" value="HATPase_dom"/>
</dbReference>
<evidence type="ECO:0000256" key="1">
    <source>
        <dbReference type="ARBA" id="ARBA00000085"/>
    </source>
</evidence>
<dbReference type="EMBL" id="NTGA01000007">
    <property type="protein sequence ID" value="PAY24323.1"/>
    <property type="molecule type" value="Genomic_DNA"/>
</dbReference>
<dbReference type="InterPro" id="IPR003660">
    <property type="entry name" value="HAMP_dom"/>
</dbReference>
<dbReference type="AlphaFoldDB" id="A0A2A2WTF7"/>
<dbReference type="InterPro" id="IPR036097">
    <property type="entry name" value="HisK_dim/P_sf"/>
</dbReference>
<evidence type="ECO:0000313" key="16">
    <source>
        <dbReference type="EMBL" id="PAY24323.1"/>
    </source>
</evidence>
<dbReference type="Gene3D" id="6.10.340.10">
    <property type="match status" value="1"/>
</dbReference>
<evidence type="ECO:0000256" key="9">
    <source>
        <dbReference type="ARBA" id="ARBA00022989"/>
    </source>
</evidence>
<dbReference type="Pfam" id="PF00672">
    <property type="entry name" value="HAMP"/>
    <property type="match status" value="1"/>
</dbReference>
<dbReference type="InterPro" id="IPR004358">
    <property type="entry name" value="Sig_transdc_His_kin-like_C"/>
</dbReference>
<keyword evidence="6" id="KW-0808">Transferase</keyword>
<dbReference type="SUPFAM" id="SSF55874">
    <property type="entry name" value="ATPase domain of HSP90 chaperone/DNA topoisomerase II/histidine kinase"/>
    <property type="match status" value="1"/>
</dbReference>
<sequence>MRVSLVVLAVVLTALALLVSGVAVTRALEASMLERTDVALHQAERGWARPMGDLPADAPPPPPRAPGPESPPSRYFVQVRDADGAVVVEINDEDSAPDLDSLDPDTPTTVPSTGDGSTSWRALRFDGPGGESVTVAIPLTENRAVVQRLVYLQVGIGIVVLALLALAAYATVHRSLRPLREVERTAAAIAGGDLSRRVPERDPRTEVGTLAAAVNAMLARIQTSMADAAEAEDAARSSAEAARELEATAVRSEAAMRRFVADAGHDLRTPLTTIRGFAELHRQGASGDTDRLMRRIEAEARRMGVMVEDLLTLARLDEQRPLAREQVDLLGLAADAVHDARLLAPDRRIGLEVIEGPGTPEVLGDDTRLRQVLGNLVDNALAHTPLDADVTVRVGTRGDDAVLEVADRGPGMTPEQAARAFERFYRADTSRTRATGGSGLGLAIVRSLVDAHGGSASVETAAGQGATFRVLLPRVQA</sequence>
<feature type="region of interest" description="Disordered" evidence="12">
    <location>
        <begin position="49"/>
        <end position="74"/>
    </location>
</feature>
<dbReference type="SMART" id="SM00388">
    <property type="entry name" value="HisKA"/>
    <property type="match status" value="1"/>
</dbReference>
<comment type="caution">
    <text evidence="16">The sequence shown here is derived from an EMBL/GenBank/DDBJ whole genome shotgun (WGS) entry which is preliminary data.</text>
</comment>
<feature type="compositionally biased region" description="Low complexity" evidence="12">
    <location>
        <begin position="104"/>
        <end position="119"/>
    </location>
</feature>
<dbReference type="Pfam" id="PF02518">
    <property type="entry name" value="HATPase_c"/>
    <property type="match status" value="1"/>
</dbReference>
<dbReference type="CDD" id="cd06225">
    <property type="entry name" value="HAMP"/>
    <property type="match status" value="1"/>
</dbReference>
<evidence type="ECO:0000259" key="15">
    <source>
        <dbReference type="PROSITE" id="PS50885"/>
    </source>
</evidence>
<keyword evidence="17" id="KW-1185">Reference proteome</keyword>
<feature type="transmembrane region" description="Helical" evidence="13">
    <location>
        <begin position="150"/>
        <end position="172"/>
    </location>
</feature>
<dbReference type="GO" id="GO:0000155">
    <property type="term" value="F:phosphorelay sensor kinase activity"/>
    <property type="evidence" value="ECO:0007669"/>
    <property type="project" value="InterPro"/>
</dbReference>
<evidence type="ECO:0000256" key="7">
    <source>
        <dbReference type="ARBA" id="ARBA00022692"/>
    </source>
</evidence>
<evidence type="ECO:0000256" key="6">
    <source>
        <dbReference type="ARBA" id="ARBA00022679"/>
    </source>
</evidence>
<name>A0A2A2WTF7_9ACTN</name>
<dbReference type="FunFam" id="1.10.287.130:FF:000001">
    <property type="entry name" value="Two-component sensor histidine kinase"/>
    <property type="match status" value="1"/>
</dbReference>
<dbReference type="PANTHER" id="PTHR45436:SF5">
    <property type="entry name" value="SENSOR HISTIDINE KINASE TRCS"/>
    <property type="match status" value="1"/>
</dbReference>
<dbReference type="PANTHER" id="PTHR45436">
    <property type="entry name" value="SENSOR HISTIDINE KINASE YKOH"/>
    <property type="match status" value="1"/>
</dbReference>
<evidence type="ECO:0000256" key="3">
    <source>
        <dbReference type="ARBA" id="ARBA00004236"/>
    </source>
</evidence>
<dbReference type="InterPro" id="IPR003661">
    <property type="entry name" value="HisK_dim/P_dom"/>
</dbReference>
<dbReference type="Gene3D" id="1.10.287.130">
    <property type="match status" value="1"/>
</dbReference>
<accession>A0A2A2WTF7</accession>
<keyword evidence="11 13" id="KW-0472">Membrane</keyword>
<dbReference type="InterPro" id="IPR050428">
    <property type="entry name" value="TCS_sensor_his_kinase"/>
</dbReference>
<reference evidence="17" key="1">
    <citation type="submission" date="2017-09" db="EMBL/GenBank/DDBJ databases">
        <authorList>
            <person name="Zhang Y."/>
            <person name="Huang X."/>
            <person name="Liu J."/>
            <person name="Lu L."/>
            <person name="Peng K."/>
        </authorList>
    </citation>
    <scope>NUCLEOTIDE SEQUENCE [LARGE SCALE GENOMIC DNA]</scope>
    <source>
        <strain evidence="17">S-XJ-1</strain>
    </source>
</reference>
<feature type="region of interest" description="Disordered" evidence="12">
    <location>
        <begin position="93"/>
        <end position="120"/>
    </location>
</feature>
<keyword evidence="7 13" id="KW-0812">Transmembrane</keyword>
<keyword evidence="10" id="KW-0902">Two-component regulatory system</keyword>
<keyword evidence="8 16" id="KW-0418">Kinase</keyword>
<evidence type="ECO:0000256" key="10">
    <source>
        <dbReference type="ARBA" id="ARBA00023012"/>
    </source>
</evidence>
<dbReference type="GO" id="GO:0005509">
    <property type="term" value="F:calcium ion binding"/>
    <property type="evidence" value="ECO:0007669"/>
    <property type="project" value="UniProtKB-ARBA"/>
</dbReference>
<dbReference type="Proteomes" id="UP000218810">
    <property type="component" value="Unassembled WGS sequence"/>
</dbReference>
<comment type="subcellular location">
    <subcellularLocation>
        <location evidence="3">Cell membrane</location>
    </subcellularLocation>
</comment>
<proteinExistence type="predicted"/>
<dbReference type="PROSITE" id="PS50885">
    <property type="entry name" value="HAMP"/>
    <property type="match status" value="1"/>
</dbReference>
<evidence type="ECO:0000256" key="5">
    <source>
        <dbReference type="ARBA" id="ARBA00022553"/>
    </source>
</evidence>
<dbReference type="PROSITE" id="PS50109">
    <property type="entry name" value="HIS_KIN"/>
    <property type="match status" value="1"/>
</dbReference>
<dbReference type="SUPFAM" id="SSF158472">
    <property type="entry name" value="HAMP domain-like"/>
    <property type="match status" value="1"/>
</dbReference>
<evidence type="ECO:0000256" key="13">
    <source>
        <dbReference type="SAM" id="Phobius"/>
    </source>
</evidence>
<keyword evidence="9 13" id="KW-1133">Transmembrane helix</keyword>
<evidence type="ECO:0000256" key="2">
    <source>
        <dbReference type="ARBA" id="ARBA00001968"/>
    </source>
</evidence>
<dbReference type="InterPro" id="IPR005467">
    <property type="entry name" value="His_kinase_dom"/>
</dbReference>
<gene>
    <name evidence="16" type="ORF">CEY15_04650</name>
</gene>
<dbReference type="PRINTS" id="PR00344">
    <property type="entry name" value="BCTRLSENSOR"/>
</dbReference>
<evidence type="ECO:0000256" key="12">
    <source>
        <dbReference type="SAM" id="MobiDB-lite"/>
    </source>
</evidence>
<dbReference type="OrthoDB" id="9786919at2"/>
<evidence type="ECO:0000256" key="4">
    <source>
        <dbReference type="ARBA" id="ARBA00012438"/>
    </source>
</evidence>
<dbReference type="EC" id="2.7.13.3" evidence="4"/>
<feature type="domain" description="HAMP" evidence="15">
    <location>
        <begin position="173"/>
        <end position="226"/>
    </location>
</feature>
<evidence type="ECO:0000256" key="8">
    <source>
        <dbReference type="ARBA" id="ARBA00022777"/>
    </source>
</evidence>
<dbReference type="SUPFAM" id="SSF47384">
    <property type="entry name" value="Homodimeric domain of signal transducing histidine kinase"/>
    <property type="match status" value="1"/>
</dbReference>
<feature type="compositionally biased region" description="Pro residues" evidence="12">
    <location>
        <begin position="57"/>
        <end position="71"/>
    </location>
</feature>
<dbReference type="GO" id="GO:0005886">
    <property type="term" value="C:plasma membrane"/>
    <property type="evidence" value="ECO:0007669"/>
    <property type="project" value="UniProtKB-SubCell"/>
</dbReference>
<comment type="cofactor">
    <cofactor evidence="2">
        <name>a divalent metal cation</name>
        <dbReference type="ChEBI" id="CHEBI:60240"/>
    </cofactor>
</comment>